<evidence type="ECO:0000259" key="8">
    <source>
        <dbReference type="Pfam" id="PF20667"/>
    </source>
</evidence>
<dbReference type="SUPFAM" id="SSF53720">
    <property type="entry name" value="ALDH-like"/>
    <property type="match status" value="1"/>
</dbReference>
<evidence type="ECO:0000313" key="10">
    <source>
        <dbReference type="Proteomes" id="UP001286313"/>
    </source>
</evidence>
<dbReference type="InterPro" id="IPR012394">
    <property type="entry name" value="Aldehyde_DH_NAD(P)"/>
</dbReference>
<dbReference type="EMBL" id="JAWQEG010003020">
    <property type="protein sequence ID" value="KAK3868396.1"/>
    <property type="molecule type" value="Genomic_DNA"/>
</dbReference>
<dbReference type="PANTHER" id="PTHR43570:SF16">
    <property type="entry name" value="ALDEHYDE DEHYDROGENASE TYPE III, ISOFORM Q"/>
    <property type="match status" value="1"/>
</dbReference>
<dbReference type="InterPro" id="IPR048625">
    <property type="entry name" value="Sec10_N"/>
</dbReference>
<dbReference type="Gene3D" id="3.40.309.10">
    <property type="entry name" value="Aldehyde Dehydrogenase, Chain A, domain 2"/>
    <property type="match status" value="1"/>
</dbReference>
<sequence length="1206" mass="136708">MAGYGTRRMKVTLPIFFSPSPPVPPNSCQSVSVSSAVEVGERHSLWDCWKVMTENMSEFEQVVNKAREAFRSGRTLDVEFRKKQLKALQCMYNENEDAICAALAKDLRKPRQESILLELNLLKDDLRYMLARIDDWVKPEKIKTNLVTMFDSPMIYHDPYGVVLVMGAWNYPLQLPLLPVSGAIAAGNVVIIKPSEVSPATAQLLADIVPKYLDNDCYKVVCGGVAETTELLKQRFDYIFYTGSPQVGKIVREAANKHLTPTTLELGGKSPLYIDDTVNFDLAVRRIIWGKCINVGQTCIAPDYVLCTRQVQDKFVEKAKEILKEWYGDDPKASPDLCRIISDKHFQRISEYLKDGTVAVGGVVDREERYISPTILVDVSPKSKVMTDEIFGPILPIVNVDSAYDAINFITERDPPLCAYLFTTDSKVRESFVKDVLTGSMCINDCVVQLGLHDLPFGGIGTSGMGAYHGRASYDTFTHRKSCLIRNYNKVAEQIGKMRFPPYNEKNTKLLSKMLRETNFPSLKCISYVLAFGLGVASVLIVQEIIKSGGVRGWLTRRLGRWEEDKKPIMLNQYYQELEQDPFDGEEFVERLAWRVNASKSPPGNTDAAFDPDLLHQAFTQAIKDLQILDERTAKKCERVEAAVKEEEVRYWHNIAQLLDNNREAFQSFQELDSHINSVATKVVHLGDQLESVNTPRSRAVEAQRLMNHFREFLLPGPLVSEVFTDKAKIYEAADVIQKLHLIAQELPSGKFEGAKQKIAEKYDEIERSLIMEFVKAHRAGDKDRMKEIAGTLSHFKGYSQCVDAFIEEAQIGALRSRDLYGEVVPLCTRSQELITQVFTNPDQVMGKFVLNIFQGQLQEYIQVKLDNKSIPELYLKNLHELYCQTVKLCSDLQRFNLGNDSQFLSKLTKSIFQRHLRSYISVETRYLKEKFNIILSRYYDSKGHQKKNIQSGGINDFRRNIQDVIGTKANINIAPAAENYGGETFLSEEVAISLLQETKQAFKRCQMLSTQSDVHNNAVHIFDLLTKALLVEHVDYAIELGLLVIPGGEVRSPPEINFFEVIHQSSSMVNLLDKLFSDTLVPLVISTPKHGDCLQKKKQLGASLEQKLDNGLDRTLSAIVSYIRHLLSTEQKRTDFRPENEDTLIYNVTSACQKVVRYVTQVSERVRDSLDGHNLESVLLELGLRLHRTILDHLMKFEYSATGNE</sequence>
<dbReference type="InterPro" id="IPR016162">
    <property type="entry name" value="Ald_DH_N"/>
</dbReference>
<organism evidence="9 10">
    <name type="scientific">Petrolisthes cinctipes</name>
    <name type="common">Flat porcelain crab</name>
    <dbReference type="NCBI Taxonomy" id="88211"/>
    <lineage>
        <taxon>Eukaryota</taxon>
        <taxon>Metazoa</taxon>
        <taxon>Ecdysozoa</taxon>
        <taxon>Arthropoda</taxon>
        <taxon>Crustacea</taxon>
        <taxon>Multicrustacea</taxon>
        <taxon>Malacostraca</taxon>
        <taxon>Eumalacostraca</taxon>
        <taxon>Eucarida</taxon>
        <taxon>Decapoda</taxon>
        <taxon>Pleocyemata</taxon>
        <taxon>Anomura</taxon>
        <taxon>Galatheoidea</taxon>
        <taxon>Porcellanidae</taxon>
        <taxon>Petrolisthes</taxon>
    </lineage>
</organism>
<dbReference type="InterPro" id="IPR016161">
    <property type="entry name" value="Ald_DH/histidinol_DH"/>
</dbReference>
<comment type="caution">
    <text evidence="9">The sequence shown here is derived from an EMBL/GenBank/DDBJ whole genome shotgun (WGS) entry which is preliminary data.</text>
</comment>
<dbReference type="Pfam" id="PF20667">
    <property type="entry name" value="Sec10_N"/>
    <property type="match status" value="1"/>
</dbReference>
<protein>
    <submittedName>
        <fullName evidence="9">Uncharacterized protein</fullName>
    </submittedName>
</protein>
<dbReference type="GO" id="GO:0005737">
    <property type="term" value="C:cytoplasm"/>
    <property type="evidence" value="ECO:0007669"/>
    <property type="project" value="TreeGrafter"/>
</dbReference>
<evidence type="ECO:0000259" key="6">
    <source>
        <dbReference type="Pfam" id="PF00171"/>
    </source>
</evidence>
<dbReference type="Pfam" id="PF00171">
    <property type="entry name" value="Aldedh"/>
    <property type="match status" value="1"/>
</dbReference>
<evidence type="ECO:0000256" key="1">
    <source>
        <dbReference type="ARBA" id="ARBA00009986"/>
    </source>
</evidence>
<name>A0AAE1F765_PETCI</name>
<dbReference type="GO" id="GO:0006081">
    <property type="term" value="P:aldehyde metabolic process"/>
    <property type="evidence" value="ECO:0007669"/>
    <property type="project" value="InterPro"/>
</dbReference>
<feature type="active site" evidence="4">
    <location>
        <position position="265"/>
    </location>
</feature>
<dbReference type="CDD" id="cd07132">
    <property type="entry name" value="ALDH_F3AB"/>
    <property type="match status" value="1"/>
</dbReference>
<dbReference type="FunFam" id="3.40.605.10:FF:000004">
    <property type="entry name" value="Aldehyde dehydrogenase"/>
    <property type="match status" value="1"/>
</dbReference>
<dbReference type="FunFam" id="3.40.309.10:FF:000003">
    <property type="entry name" value="Aldehyde dehydrogenase"/>
    <property type="match status" value="1"/>
</dbReference>
<dbReference type="Gene3D" id="3.40.605.10">
    <property type="entry name" value="Aldehyde Dehydrogenase, Chain A, domain 1"/>
    <property type="match status" value="1"/>
</dbReference>
<evidence type="ECO:0000256" key="2">
    <source>
        <dbReference type="ARBA" id="ARBA00023002"/>
    </source>
</evidence>
<dbReference type="AlphaFoldDB" id="A0AAE1F765"/>
<feature type="domain" description="Exocyst complex component Sec10 N-terminal" evidence="8">
    <location>
        <begin position="612"/>
        <end position="726"/>
    </location>
</feature>
<keyword evidence="10" id="KW-1185">Reference proteome</keyword>
<accession>A0AAE1F765</accession>
<feature type="domain" description="Exocyst complex component Sec10-like alpha-helical bundle" evidence="7">
    <location>
        <begin position="732"/>
        <end position="1204"/>
    </location>
</feature>
<evidence type="ECO:0000259" key="7">
    <source>
        <dbReference type="Pfam" id="PF07393"/>
    </source>
</evidence>
<reference evidence="9" key="1">
    <citation type="submission" date="2023-10" db="EMBL/GenBank/DDBJ databases">
        <title>Genome assemblies of two species of porcelain crab, Petrolisthes cinctipes and Petrolisthes manimaculis (Anomura: Porcellanidae).</title>
        <authorList>
            <person name="Angst P."/>
        </authorList>
    </citation>
    <scope>NUCLEOTIDE SEQUENCE</scope>
    <source>
        <strain evidence="9">PB745_01</strain>
        <tissue evidence="9">Gill</tissue>
    </source>
</reference>
<dbReference type="InterPro" id="IPR029510">
    <property type="entry name" value="Ald_DH_CS_GLU"/>
</dbReference>
<keyword evidence="3" id="KW-0520">NAD</keyword>
<feature type="domain" description="Aldehyde dehydrogenase" evidence="6">
    <location>
        <begin position="49"/>
        <end position="482"/>
    </location>
</feature>
<evidence type="ECO:0000313" key="9">
    <source>
        <dbReference type="EMBL" id="KAK3868396.1"/>
    </source>
</evidence>
<dbReference type="Proteomes" id="UP001286313">
    <property type="component" value="Unassembled WGS sequence"/>
</dbReference>
<dbReference type="GO" id="GO:0004029">
    <property type="term" value="F:aldehyde dehydrogenase (NAD+) activity"/>
    <property type="evidence" value="ECO:0007669"/>
    <property type="project" value="TreeGrafter"/>
</dbReference>
<comment type="similarity">
    <text evidence="1 5">Belongs to the aldehyde dehydrogenase family.</text>
</comment>
<proteinExistence type="inferred from homology"/>
<keyword evidence="2 5" id="KW-0560">Oxidoreductase</keyword>
<dbReference type="InterPro" id="IPR016163">
    <property type="entry name" value="Ald_DH_C"/>
</dbReference>
<dbReference type="Pfam" id="PF07393">
    <property type="entry name" value="Sec10_HB"/>
    <property type="match status" value="1"/>
</dbReference>
<dbReference type="InterPro" id="IPR015590">
    <property type="entry name" value="Aldehyde_DH_dom"/>
</dbReference>
<evidence type="ECO:0000256" key="3">
    <source>
        <dbReference type="ARBA" id="ARBA00023027"/>
    </source>
</evidence>
<gene>
    <name evidence="9" type="ORF">Pcinc_026201</name>
</gene>
<dbReference type="InterPro" id="IPR048627">
    <property type="entry name" value="Sec10_HB"/>
</dbReference>
<evidence type="ECO:0000256" key="4">
    <source>
        <dbReference type="PROSITE-ProRule" id="PRU10007"/>
    </source>
</evidence>
<evidence type="ECO:0000256" key="5">
    <source>
        <dbReference type="RuleBase" id="RU003345"/>
    </source>
</evidence>
<dbReference type="PANTHER" id="PTHR43570">
    <property type="entry name" value="ALDEHYDE DEHYDROGENASE"/>
    <property type="match status" value="1"/>
</dbReference>
<dbReference type="PROSITE" id="PS00687">
    <property type="entry name" value="ALDEHYDE_DEHYDR_GLU"/>
    <property type="match status" value="1"/>
</dbReference>